<keyword evidence="2" id="KW-1185">Reference proteome</keyword>
<dbReference type="InParanoid" id="C5KHI6"/>
<name>C5KHI6_PERM5</name>
<accession>C5KHI6</accession>
<reference evidence="1 2" key="1">
    <citation type="submission" date="2008-07" db="EMBL/GenBank/DDBJ databases">
        <authorList>
            <person name="El-Sayed N."/>
            <person name="Caler E."/>
            <person name="Inman J."/>
            <person name="Amedeo P."/>
            <person name="Hass B."/>
            <person name="Wortman J."/>
        </authorList>
    </citation>
    <scope>NUCLEOTIDE SEQUENCE [LARGE SCALE GENOMIC DNA]</scope>
    <source>
        <strain evidence="2">ATCC 50983 / TXsc</strain>
    </source>
</reference>
<dbReference type="AlphaFoldDB" id="C5KHI6"/>
<dbReference type="RefSeq" id="XP_002784252.1">
    <property type="nucleotide sequence ID" value="XM_002784206.1"/>
</dbReference>
<dbReference type="EMBL" id="GG673069">
    <property type="protein sequence ID" value="EER16048.1"/>
    <property type="molecule type" value="Genomic_DNA"/>
</dbReference>
<evidence type="ECO:0000313" key="1">
    <source>
        <dbReference type="EMBL" id="EER16048.1"/>
    </source>
</evidence>
<dbReference type="GeneID" id="9061034"/>
<gene>
    <name evidence="1" type="ORF">Pmar_PMAR003511</name>
</gene>
<dbReference type="Proteomes" id="UP000007800">
    <property type="component" value="Unassembled WGS sequence"/>
</dbReference>
<dbReference type="OrthoDB" id="10410096at2759"/>
<evidence type="ECO:0008006" key="3">
    <source>
        <dbReference type="Google" id="ProtNLM"/>
    </source>
</evidence>
<protein>
    <recommendedName>
        <fullName evidence="3">Pentatricopeptide repeat-containing protein</fullName>
    </recommendedName>
</protein>
<proteinExistence type="predicted"/>
<organism evidence="2">
    <name type="scientific">Perkinsus marinus (strain ATCC 50983 / TXsc)</name>
    <dbReference type="NCBI Taxonomy" id="423536"/>
    <lineage>
        <taxon>Eukaryota</taxon>
        <taxon>Sar</taxon>
        <taxon>Alveolata</taxon>
        <taxon>Perkinsozoa</taxon>
        <taxon>Perkinsea</taxon>
        <taxon>Perkinsida</taxon>
        <taxon>Perkinsidae</taxon>
        <taxon>Perkinsus</taxon>
    </lineage>
</organism>
<dbReference type="InterPro" id="IPR011990">
    <property type="entry name" value="TPR-like_helical_dom_sf"/>
</dbReference>
<dbReference type="OMA" id="WELYSAM"/>
<sequence length="350" mass="38238">MSAQCGVAAGISAATARTSLLRALVSITSQLSTEQLSRLYTLAGAAIEATAIEGDISAARQLGLRQVCQEAEAHRLQLSHLARSHALCAVAYSRKHSQTAWELYSAMVASGEPIACITFERALTVCSTNRWHNAVPAIIRSAVEQMACPLSDTAIAHAIRAFRAAPTSEEAAISSTAAELRLRNAWGVIHEDHRMTLRQMNAFVEVYCSLGYWQEAVSLVLSARDRWPWMGDDADQTEDAVCHDGGGFANVHTFKPILATVAKEPYEEYFAVWDVMVLDSSVTPTADMMKEALNHALVGLKSAKRVVQLLELAYSRGIPISQDQLDQLRREASHVPAVQQLVRICTHLKT</sequence>
<evidence type="ECO:0000313" key="2">
    <source>
        <dbReference type="Proteomes" id="UP000007800"/>
    </source>
</evidence>
<dbReference type="Gene3D" id="1.25.40.10">
    <property type="entry name" value="Tetratricopeptide repeat domain"/>
    <property type="match status" value="1"/>
</dbReference>